<dbReference type="SUPFAM" id="SSF55186">
    <property type="entry name" value="ThrRS/AlaRS common domain"/>
    <property type="match status" value="1"/>
</dbReference>
<dbReference type="PROSITE" id="PS50860">
    <property type="entry name" value="AA_TRNA_LIGASE_II_ALA"/>
    <property type="match status" value="1"/>
</dbReference>
<dbReference type="RefSeq" id="WP_153342530.1">
    <property type="nucleotide sequence ID" value="NZ_WIVE01000015.1"/>
</dbReference>
<dbReference type="PANTHER" id="PTHR43462">
    <property type="entry name" value="ALANYL-TRNA EDITING PROTEIN"/>
    <property type="match status" value="1"/>
</dbReference>
<dbReference type="GO" id="GO:0005737">
    <property type="term" value="C:cytoplasm"/>
    <property type="evidence" value="ECO:0007669"/>
    <property type="project" value="UniProtKB-SubCell"/>
</dbReference>
<dbReference type="Pfam" id="PF07973">
    <property type="entry name" value="tRNA_SAD"/>
    <property type="match status" value="1"/>
</dbReference>
<comment type="caution">
    <text evidence="8">The sequence shown here is derived from an EMBL/GenBank/DDBJ whole genome shotgun (WGS) entry which is preliminary data.</text>
</comment>
<dbReference type="Gene3D" id="2.40.30.130">
    <property type="match status" value="1"/>
</dbReference>
<accession>A0A7X1ZCW2</accession>
<dbReference type="EMBL" id="WIVE01000015">
    <property type="protein sequence ID" value="MQX36236.1"/>
    <property type="molecule type" value="Genomic_DNA"/>
</dbReference>
<keyword evidence="9" id="KW-1185">Reference proteome</keyword>
<dbReference type="InterPro" id="IPR009000">
    <property type="entry name" value="Transl_B-barrel_sf"/>
</dbReference>
<dbReference type="Gene3D" id="3.30.980.10">
    <property type="entry name" value="Threonyl-trna Synthetase, Chain A, domain 2"/>
    <property type="match status" value="1"/>
</dbReference>
<dbReference type="GO" id="GO:0003676">
    <property type="term" value="F:nucleic acid binding"/>
    <property type="evidence" value="ECO:0007669"/>
    <property type="project" value="InterPro"/>
</dbReference>
<evidence type="ECO:0000256" key="5">
    <source>
        <dbReference type="ARBA" id="ARBA00022833"/>
    </source>
</evidence>
<evidence type="ECO:0000256" key="2">
    <source>
        <dbReference type="ARBA" id="ARBA00004496"/>
    </source>
</evidence>
<dbReference type="AlphaFoldDB" id="A0A7X1ZCW2"/>
<evidence type="ECO:0000256" key="3">
    <source>
        <dbReference type="ARBA" id="ARBA00017959"/>
    </source>
</evidence>
<keyword evidence="5" id="KW-0862">Zinc</keyword>
<dbReference type="InterPro" id="IPR018163">
    <property type="entry name" value="Thr/Ala-tRNA-synth_IIc_edit"/>
</dbReference>
<evidence type="ECO:0000313" key="9">
    <source>
        <dbReference type="Proteomes" id="UP000434582"/>
    </source>
</evidence>
<protein>
    <recommendedName>
        <fullName evidence="3">Alanine--tRNA ligase</fullName>
    </recommendedName>
    <alternativeName>
        <fullName evidence="6">Alanyl-tRNA synthetase</fullName>
    </alternativeName>
</protein>
<dbReference type="InterPro" id="IPR018164">
    <property type="entry name" value="Ala-tRNA-synth_IIc_N"/>
</dbReference>
<dbReference type="InterPro" id="IPR012947">
    <property type="entry name" value="tRNA_SAD"/>
</dbReference>
<name>A0A7X1ZCW2_9PROT</name>
<dbReference type="InterPro" id="IPR051335">
    <property type="entry name" value="Alanyl-tRNA_Editing_Enzymes"/>
</dbReference>
<organism evidence="8 9">
    <name type="scientific">Roseospira navarrensis</name>
    <dbReference type="NCBI Taxonomy" id="140058"/>
    <lineage>
        <taxon>Bacteria</taxon>
        <taxon>Pseudomonadati</taxon>
        <taxon>Pseudomonadota</taxon>
        <taxon>Alphaproteobacteria</taxon>
        <taxon>Rhodospirillales</taxon>
        <taxon>Rhodospirillaceae</taxon>
        <taxon>Roseospira</taxon>
    </lineage>
</organism>
<sequence>MTEELFRTDSYLTTCEATVIAAAPEGIRLDRTVFYPMGGGQPGDTGRLVVAGAGTEVPIVDTRKDPESGDILHLPGEGAVLPAVGATVTAEIDWDRRHRLMRMHTCLHLLSSLVAGGVTGGSVGDGKGRLDFDLPEKTVDKEGLTAALNDLIARDAPVSMRWITDDELSAQPELVRTMSVAPPTGSGRVRLMEVAGIDLQPCGGTHVARTGEIGPVVVTKIEKKGRQNRRVNLAFAPVG</sequence>
<dbReference type="GO" id="GO:0046872">
    <property type="term" value="F:metal ion binding"/>
    <property type="evidence" value="ECO:0007669"/>
    <property type="project" value="UniProtKB-KW"/>
</dbReference>
<keyword evidence="4" id="KW-0479">Metal-binding</keyword>
<proteinExistence type="predicted"/>
<dbReference type="OrthoDB" id="9812949at2"/>
<evidence type="ECO:0000256" key="6">
    <source>
        <dbReference type="ARBA" id="ARBA00032577"/>
    </source>
</evidence>
<feature type="domain" description="Alanyl-transfer RNA synthetases family profile" evidence="7">
    <location>
        <begin position="1"/>
        <end position="239"/>
    </location>
</feature>
<dbReference type="SUPFAM" id="SSF50447">
    <property type="entry name" value="Translation proteins"/>
    <property type="match status" value="1"/>
</dbReference>
<comment type="cofactor">
    <cofactor evidence="1">
        <name>Zn(2+)</name>
        <dbReference type="ChEBI" id="CHEBI:29105"/>
    </cofactor>
</comment>
<dbReference type="GO" id="GO:0004813">
    <property type="term" value="F:alanine-tRNA ligase activity"/>
    <property type="evidence" value="ECO:0007669"/>
    <property type="project" value="InterPro"/>
</dbReference>
<dbReference type="Proteomes" id="UP000434582">
    <property type="component" value="Unassembled WGS sequence"/>
</dbReference>
<dbReference type="GO" id="GO:0006419">
    <property type="term" value="P:alanyl-tRNA aminoacylation"/>
    <property type="evidence" value="ECO:0007669"/>
    <property type="project" value="InterPro"/>
</dbReference>
<evidence type="ECO:0000259" key="7">
    <source>
        <dbReference type="PROSITE" id="PS50860"/>
    </source>
</evidence>
<dbReference type="Pfam" id="PF01411">
    <property type="entry name" value="tRNA-synt_2c"/>
    <property type="match status" value="1"/>
</dbReference>
<evidence type="ECO:0000256" key="4">
    <source>
        <dbReference type="ARBA" id="ARBA00022723"/>
    </source>
</evidence>
<reference evidence="8 9" key="1">
    <citation type="submission" date="2019-10" db="EMBL/GenBank/DDBJ databases">
        <title>Draft whole-genome sequence of the purple nonsulfur photosynthetic bacterium Roseospira navarrensis DSM 15114.</title>
        <authorList>
            <person name="Kyndt J.A."/>
            <person name="Meyer T.E."/>
        </authorList>
    </citation>
    <scope>NUCLEOTIDE SEQUENCE [LARGE SCALE GENOMIC DNA]</scope>
    <source>
        <strain evidence="8 9">DSM 15114</strain>
    </source>
</reference>
<comment type="subcellular location">
    <subcellularLocation>
        <location evidence="2">Cytoplasm</location>
    </subcellularLocation>
</comment>
<evidence type="ECO:0000256" key="1">
    <source>
        <dbReference type="ARBA" id="ARBA00001947"/>
    </source>
</evidence>
<dbReference type="GO" id="GO:0002161">
    <property type="term" value="F:aminoacyl-tRNA deacylase activity"/>
    <property type="evidence" value="ECO:0007669"/>
    <property type="project" value="UniProtKB-ARBA"/>
</dbReference>
<dbReference type="SMART" id="SM00863">
    <property type="entry name" value="tRNA_SAD"/>
    <property type="match status" value="1"/>
</dbReference>
<dbReference type="GO" id="GO:0005524">
    <property type="term" value="F:ATP binding"/>
    <property type="evidence" value="ECO:0007669"/>
    <property type="project" value="InterPro"/>
</dbReference>
<evidence type="ECO:0000313" key="8">
    <source>
        <dbReference type="EMBL" id="MQX36236.1"/>
    </source>
</evidence>
<dbReference type="InterPro" id="IPR018165">
    <property type="entry name" value="Ala-tRNA-synth_IIc_core"/>
</dbReference>
<dbReference type="PANTHER" id="PTHR43462:SF1">
    <property type="entry name" value="ALANYL-TRNA EDITING PROTEIN AARSD1"/>
    <property type="match status" value="1"/>
</dbReference>
<gene>
    <name evidence="8" type="ORF">GHC57_06860</name>
</gene>